<comment type="similarity">
    <text evidence="2">Belongs to the glycosyltransferase 41 family. O-GlcNAc transferase subfamily.</text>
</comment>
<dbReference type="InterPro" id="IPR011990">
    <property type="entry name" value="TPR-like_helical_dom_sf"/>
</dbReference>
<dbReference type="SUPFAM" id="SSF53756">
    <property type="entry name" value="UDP-Glycosyltransferase/glycogen phosphorylase"/>
    <property type="match status" value="1"/>
</dbReference>
<name>A0A4Q1C3T6_9BACT</name>
<evidence type="ECO:0000313" key="11">
    <source>
        <dbReference type="Proteomes" id="UP000290218"/>
    </source>
</evidence>
<evidence type="ECO:0000256" key="7">
    <source>
        <dbReference type="ARBA" id="ARBA00022803"/>
    </source>
</evidence>
<reference evidence="10 11" key="1">
    <citation type="submission" date="2019-01" db="EMBL/GenBank/DDBJ databases">
        <title>Lacunisphaera sp. strain TWA-58.</title>
        <authorList>
            <person name="Chen W.-M."/>
        </authorList>
    </citation>
    <scope>NUCLEOTIDE SEQUENCE [LARGE SCALE GENOMIC DNA]</scope>
    <source>
        <strain evidence="10 11">TWA-58</strain>
    </source>
</reference>
<dbReference type="EC" id="2.4.1.255" evidence="3"/>
<evidence type="ECO:0000256" key="3">
    <source>
        <dbReference type="ARBA" id="ARBA00011970"/>
    </source>
</evidence>
<keyword evidence="7 8" id="KW-0802">TPR repeat</keyword>
<dbReference type="Pfam" id="PF13844">
    <property type="entry name" value="Glyco_transf_41"/>
    <property type="match status" value="2"/>
</dbReference>
<dbReference type="Gene3D" id="1.25.40.10">
    <property type="entry name" value="Tetratricopeptide repeat domain"/>
    <property type="match status" value="2"/>
</dbReference>
<dbReference type="SUPFAM" id="SSF48452">
    <property type="entry name" value="TPR-like"/>
    <property type="match status" value="1"/>
</dbReference>
<keyword evidence="11" id="KW-1185">Reference proteome</keyword>
<dbReference type="InterPro" id="IPR051939">
    <property type="entry name" value="Glycosyltr_41/O-GlcNAc_trsf"/>
</dbReference>
<keyword evidence="4" id="KW-0328">Glycosyltransferase</keyword>
<dbReference type="Gene3D" id="3.40.50.2000">
    <property type="entry name" value="Glycogen Phosphorylase B"/>
    <property type="match status" value="1"/>
</dbReference>
<dbReference type="Pfam" id="PF14559">
    <property type="entry name" value="TPR_19"/>
    <property type="match status" value="1"/>
</dbReference>
<accession>A0A4Q1C3T6</accession>
<feature type="domain" description="O-GlcNAc transferase C-terminal" evidence="9">
    <location>
        <begin position="250"/>
        <end position="401"/>
    </location>
</feature>
<comment type="pathway">
    <text evidence="1">Protein modification; protein glycosylation.</text>
</comment>
<feature type="domain" description="O-GlcNAc transferase C-terminal" evidence="9">
    <location>
        <begin position="447"/>
        <end position="616"/>
    </location>
</feature>
<dbReference type="PROSITE" id="PS50005">
    <property type="entry name" value="TPR"/>
    <property type="match status" value="2"/>
</dbReference>
<evidence type="ECO:0000256" key="5">
    <source>
        <dbReference type="ARBA" id="ARBA00022679"/>
    </source>
</evidence>
<dbReference type="OrthoDB" id="251285at2"/>
<dbReference type="InterPro" id="IPR029489">
    <property type="entry name" value="OGT/SEC/SPY_C"/>
</dbReference>
<sequence length="647" mass="71043">MSHAQYQRLLQDALVHHRAGRLDQAEALYRRVRAALPNHFDAVHLSGIVALQRGRAAEAVELLSKAHRLGPKNAPCALRLGFALTAAGRAADAEQPFRTAVALDPASAEAWDGLAHCLKLSDRLSAAIECHQKALTLQSSFPKGLYNFGLTLSLAGRQSEALSCHERAIAIDPTYAKAYYGRAQVLQQMHRIPEAIAAYDKFLELEPGNLEARSYRLYALNHLDDLPREQLFAEHVAYGKAVGRHPTPVFANDPSPSRRLRLAILSPDLRAHSCAWFLEPLLRHLDPTQFELYLYHDHFRVDAVSEKLRGFASVWRNFVGQSDAAVEKAIRSDAPDILVDLAGHTGMTSRLPLFARHLAPVQVNYLGYPNTTGLSAMHYRFTDAIVDPVGPADALATEKLVRFAPTAWAYQPPPVTPEVNVRNTNIPTGAPDDGSQPNVRNTNIGPVTFGSFNNVAKVTDATLALWARVLAAVPGSRLLLKGRGFGDEAVRQRYFERFAAAGLPVQRIEFLERTAKTDDHLALYGRVDISLDTFPYHGTTTTCEALWMGVPVVTLMGDRHVARVSGSLLTAIGRGEWVAQTPEDYLRIATELAADPLKLAAIRAGLREEVRNSPLGDHAGQSARFAAALRECWMAWCASQNSTRAVA</sequence>
<gene>
    <name evidence="10" type="ORF">ESB00_15045</name>
</gene>
<protein>
    <recommendedName>
        <fullName evidence="3">protein O-GlcNAc transferase</fullName>
        <ecNumber evidence="3">2.4.1.255</ecNumber>
    </recommendedName>
</protein>
<evidence type="ECO:0000259" key="9">
    <source>
        <dbReference type="Pfam" id="PF13844"/>
    </source>
</evidence>
<dbReference type="Proteomes" id="UP000290218">
    <property type="component" value="Unassembled WGS sequence"/>
</dbReference>
<evidence type="ECO:0000256" key="2">
    <source>
        <dbReference type="ARBA" id="ARBA00005386"/>
    </source>
</evidence>
<dbReference type="EMBL" id="SDHX01000002">
    <property type="protein sequence ID" value="RXK53027.1"/>
    <property type="molecule type" value="Genomic_DNA"/>
</dbReference>
<feature type="repeat" description="TPR" evidence="8">
    <location>
        <begin position="176"/>
        <end position="209"/>
    </location>
</feature>
<dbReference type="PANTHER" id="PTHR44835:SF1">
    <property type="entry name" value="PROTEIN O-GLCNAC TRANSFERASE"/>
    <property type="match status" value="1"/>
</dbReference>
<dbReference type="InterPro" id="IPR019734">
    <property type="entry name" value="TPR_rpt"/>
</dbReference>
<comment type="caution">
    <text evidence="10">The sequence shown here is derived from an EMBL/GenBank/DDBJ whole genome shotgun (WGS) entry which is preliminary data.</text>
</comment>
<evidence type="ECO:0000256" key="8">
    <source>
        <dbReference type="PROSITE-ProRule" id="PRU00339"/>
    </source>
</evidence>
<dbReference type="PANTHER" id="PTHR44835">
    <property type="entry name" value="UDP-N-ACETYLGLUCOSAMINE--PEPTIDE N-ACETYLGLUCOSAMINYLTRANSFERASE SPINDLY-RELATED"/>
    <property type="match status" value="1"/>
</dbReference>
<dbReference type="SMART" id="SM00028">
    <property type="entry name" value="TPR"/>
    <property type="match status" value="6"/>
</dbReference>
<dbReference type="GO" id="GO:0097363">
    <property type="term" value="F:protein O-acetylglucosaminyltransferase activity"/>
    <property type="evidence" value="ECO:0007669"/>
    <property type="project" value="UniProtKB-EC"/>
</dbReference>
<organism evidence="10 11">
    <name type="scientific">Oleiharenicola lentus</name>
    <dbReference type="NCBI Taxonomy" id="2508720"/>
    <lineage>
        <taxon>Bacteria</taxon>
        <taxon>Pseudomonadati</taxon>
        <taxon>Verrucomicrobiota</taxon>
        <taxon>Opitutia</taxon>
        <taxon>Opitutales</taxon>
        <taxon>Opitutaceae</taxon>
        <taxon>Oleiharenicola</taxon>
    </lineage>
</organism>
<evidence type="ECO:0000256" key="4">
    <source>
        <dbReference type="ARBA" id="ARBA00022676"/>
    </source>
</evidence>
<evidence type="ECO:0000313" key="10">
    <source>
        <dbReference type="EMBL" id="RXK53027.1"/>
    </source>
</evidence>
<keyword evidence="6" id="KW-0677">Repeat</keyword>
<evidence type="ECO:0000256" key="1">
    <source>
        <dbReference type="ARBA" id="ARBA00004922"/>
    </source>
</evidence>
<keyword evidence="5" id="KW-0808">Transferase</keyword>
<proteinExistence type="inferred from homology"/>
<dbReference type="Pfam" id="PF13414">
    <property type="entry name" value="TPR_11"/>
    <property type="match status" value="1"/>
</dbReference>
<evidence type="ECO:0000256" key="6">
    <source>
        <dbReference type="ARBA" id="ARBA00022737"/>
    </source>
</evidence>
<feature type="repeat" description="TPR" evidence="8">
    <location>
        <begin position="142"/>
        <end position="175"/>
    </location>
</feature>
<dbReference type="RefSeq" id="WP_129048617.1">
    <property type="nucleotide sequence ID" value="NZ_SDHX01000002.1"/>
</dbReference>
<dbReference type="AlphaFoldDB" id="A0A4Q1C3T6"/>
<dbReference type="Gene3D" id="3.40.50.11380">
    <property type="match status" value="1"/>
</dbReference>